<dbReference type="EMBL" id="JBBHJY010000001">
    <property type="protein sequence ID" value="MEJ6008382.1"/>
    <property type="molecule type" value="Genomic_DNA"/>
</dbReference>
<feature type="signal peptide" evidence="1">
    <location>
        <begin position="1"/>
        <end position="30"/>
    </location>
</feature>
<proteinExistence type="predicted"/>
<protein>
    <submittedName>
        <fullName evidence="2">Uncharacterized protein</fullName>
    </submittedName>
</protein>
<dbReference type="Proteomes" id="UP001379235">
    <property type="component" value="Unassembled WGS sequence"/>
</dbReference>
<evidence type="ECO:0000313" key="3">
    <source>
        <dbReference type="Proteomes" id="UP001379235"/>
    </source>
</evidence>
<accession>A0ABU8S359</accession>
<name>A0ABU8S359_9SPHN</name>
<comment type="caution">
    <text evidence="2">The sequence shown here is derived from an EMBL/GenBank/DDBJ whole genome shotgun (WGS) entry which is preliminary data.</text>
</comment>
<sequence length="75" mass="7963">MIRDTVSLGKTSGIVTALSLGIALSSIANAQALAGSVAPSRDQVETKIPDSTQPKAEVFAKEFKKAYEDEAARRR</sequence>
<keyword evidence="1" id="KW-0732">Signal</keyword>
<dbReference type="RefSeq" id="WP_339963917.1">
    <property type="nucleotide sequence ID" value="NZ_JBBHJY010000001.1"/>
</dbReference>
<evidence type="ECO:0000256" key="1">
    <source>
        <dbReference type="SAM" id="SignalP"/>
    </source>
</evidence>
<keyword evidence="3" id="KW-1185">Reference proteome</keyword>
<evidence type="ECO:0000313" key="2">
    <source>
        <dbReference type="EMBL" id="MEJ6008382.1"/>
    </source>
</evidence>
<feature type="chain" id="PRO_5046276682" evidence="1">
    <location>
        <begin position="31"/>
        <end position="75"/>
    </location>
</feature>
<reference evidence="2 3" key="1">
    <citation type="submission" date="2024-03" db="EMBL/GenBank/DDBJ databases">
        <authorList>
            <person name="Jo J.-H."/>
        </authorList>
    </citation>
    <scope>NUCLEOTIDE SEQUENCE [LARGE SCALE GENOMIC DNA]</scope>
    <source>
        <strain evidence="2 3">AS3R-12</strain>
    </source>
</reference>
<organism evidence="2 3">
    <name type="scientific">Novosphingobium aquae</name>
    <dbReference type="NCBI Taxonomy" id="3133435"/>
    <lineage>
        <taxon>Bacteria</taxon>
        <taxon>Pseudomonadati</taxon>
        <taxon>Pseudomonadota</taxon>
        <taxon>Alphaproteobacteria</taxon>
        <taxon>Sphingomonadales</taxon>
        <taxon>Sphingomonadaceae</taxon>
        <taxon>Novosphingobium</taxon>
    </lineage>
</organism>
<gene>
    <name evidence="2" type="ORF">WG900_00465</name>
</gene>